<keyword evidence="4 7" id="KW-0418">Kinase</keyword>
<evidence type="ECO:0000256" key="4">
    <source>
        <dbReference type="ARBA" id="ARBA00022777"/>
    </source>
</evidence>
<name>A0A364P3J8_9PROT</name>
<feature type="domain" description="Pyridoxamine kinase/Phosphomethylpyrimidine kinase" evidence="6">
    <location>
        <begin position="102"/>
        <end position="256"/>
    </location>
</feature>
<dbReference type="GO" id="GO:0005524">
    <property type="term" value="F:ATP binding"/>
    <property type="evidence" value="ECO:0007669"/>
    <property type="project" value="UniProtKB-KW"/>
</dbReference>
<dbReference type="NCBIfam" id="TIGR00687">
    <property type="entry name" value="pyridox_kin"/>
    <property type="match status" value="1"/>
</dbReference>
<dbReference type="InterPro" id="IPR013749">
    <property type="entry name" value="PM/HMP-P_kinase-1"/>
</dbReference>
<dbReference type="EC" id="2.7.1.35" evidence="1"/>
<keyword evidence="8" id="KW-1185">Reference proteome</keyword>
<evidence type="ECO:0000259" key="6">
    <source>
        <dbReference type="Pfam" id="PF08543"/>
    </source>
</evidence>
<reference evidence="7 8" key="1">
    <citation type="submission" date="2017-11" db="EMBL/GenBank/DDBJ databases">
        <title>Draft genome sequence of magnetotactic bacterium Magnetospirillum kuznetsovii LBB-42.</title>
        <authorList>
            <person name="Grouzdev D.S."/>
            <person name="Rysina M.S."/>
            <person name="Baslerov R.V."/>
            <person name="Koziaeva V."/>
        </authorList>
    </citation>
    <scope>NUCLEOTIDE SEQUENCE [LARGE SCALE GENOMIC DNA]</scope>
    <source>
        <strain evidence="7 8">LBB-42</strain>
    </source>
</reference>
<dbReference type="PANTHER" id="PTHR10534:SF2">
    <property type="entry name" value="PYRIDOXAL KINASE"/>
    <property type="match status" value="1"/>
</dbReference>
<organism evidence="7 8">
    <name type="scientific">Paramagnetospirillum kuznetsovii</name>
    <dbReference type="NCBI Taxonomy" id="2053833"/>
    <lineage>
        <taxon>Bacteria</taxon>
        <taxon>Pseudomonadati</taxon>
        <taxon>Pseudomonadota</taxon>
        <taxon>Alphaproteobacteria</taxon>
        <taxon>Rhodospirillales</taxon>
        <taxon>Magnetospirillaceae</taxon>
        <taxon>Paramagnetospirillum</taxon>
    </lineage>
</organism>
<gene>
    <name evidence="7" type="ORF">CU669_02295</name>
</gene>
<evidence type="ECO:0000256" key="1">
    <source>
        <dbReference type="ARBA" id="ARBA00012104"/>
    </source>
</evidence>
<dbReference type="AlphaFoldDB" id="A0A364P3J8"/>
<evidence type="ECO:0000256" key="3">
    <source>
        <dbReference type="ARBA" id="ARBA00022741"/>
    </source>
</evidence>
<dbReference type="GO" id="GO:0005829">
    <property type="term" value="C:cytosol"/>
    <property type="evidence" value="ECO:0007669"/>
    <property type="project" value="TreeGrafter"/>
</dbReference>
<dbReference type="SUPFAM" id="SSF53613">
    <property type="entry name" value="Ribokinase-like"/>
    <property type="match status" value="1"/>
</dbReference>
<keyword evidence="3" id="KW-0547">Nucleotide-binding</keyword>
<protein>
    <recommendedName>
        <fullName evidence="1">pyridoxal kinase</fullName>
        <ecNumber evidence="1">2.7.1.35</ecNumber>
    </recommendedName>
</protein>
<evidence type="ECO:0000313" key="8">
    <source>
        <dbReference type="Proteomes" id="UP000251075"/>
    </source>
</evidence>
<dbReference type="Pfam" id="PF08543">
    <property type="entry name" value="Phos_pyr_kin"/>
    <property type="match status" value="1"/>
</dbReference>
<dbReference type="NCBIfam" id="NF004398">
    <property type="entry name" value="PRK05756.1"/>
    <property type="match status" value="1"/>
</dbReference>
<accession>A0A364P3J8</accession>
<dbReference type="GO" id="GO:0008478">
    <property type="term" value="F:pyridoxal kinase activity"/>
    <property type="evidence" value="ECO:0007669"/>
    <property type="project" value="UniProtKB-EC"/>
</dbReference>
<dbReference type="RefSeq" id="WP_112142155.1">
    <property type="nucleotide sequence ID" value="NZ_PGTO01000001.1"/>
</dbReference>
<dbReference type="Proteomes" id="UP000251075">
    <property type="component" value="Unassembled WGS sequence"/>
</dbReference>
<evidence type="ECO:0000256" key="5">
    <source>
        <dbReference type="ARBA" id="ARBA00022840"/>
    </source>
</evidence>
<dbReference type="PANTHER" id="PTHR10534">
    <property type="entry name" value="PYRIDOXAL KINASE"/>
    <property type="match status" value="1"/>
</dbReference>
<dbReference type="GO" id="GO:0009443">
    <property type="term" value="P:pyridoxal 5'-phosphate salvage"/>
    <property type="evidence" value="ECO:0007669"/>
    <property type="project" value="InterPro"/>
</dbReference>
<keyword evidence="2" id="KW-0808">Transferase</keyword>
<evidence type="ECO:0000313" key="7">
    <source>
        <dbReference type="EMBL" id="RAU23922.1"/>
    </source>
</evidence>
<dbReference type="CDD" id="cd01173">
    <property type="entry name" value="pyridoxal_pyridoxamine_kinase"/>
    <property type="match status" value="1"/>
</dbReference>
<comment type="caution">
    <text evidence="7">The sequence shown here is derived from an EMBL/GenBank/DDBJ whole genome shotgun (WGS) entry which is preliminary data.</text>
</comment>
<dbReference type="InterPro" id="IPR029056">
    <property type="entry name" value="Ribokinase-like"/>
</dbReference>
<dbReference type="OrthoDB" id="9800808at2"/>
<dbReference type="InterPro" id="IPR004625">
    <property type="entry name" value="PyrdxlKinase"/>
</dbReference>
<dbReference type="EMBL" id="PGTO01000001">
    <property type="protein sequence ID" value="RAU23922.1"/>
    <property type="molecule type" value="Genomic_DNA"/>
</dbReference>
<sequence>MQILSFQSAVAYGHVGNSAAVFPLQRLGFDVWPVDTVQFSNHPGHGRWSGGVMGADHLNDVVGGLEDLGLLKSCDGILSGYLGRPKTGDAVLRAASEIRMANPKALFLCDPVMGDDGPGLYVKPGIPEILAERLVPAADVVTPNRFELAHLTGLPVGNLPEAVTAARHLMESGPAMVVVTSLPTGENMVACAAVTKDGAWAVRTPTIAFPTPPNGAGDVLSALLLGHLLRGEDLPEALSMAVSSLYGILAKTREQGRRELALIAAQDEIALPSRFFAPLSI</sequence>
<keyword evidence="5" id="KW-0067">ATP-binding</keyword>
<proteinExistence type="predicted"/>
<dbReference type="Gene3D" id="3.40.1190.20">
    <property type="match status" value="1"/>
</dbReference>
<evidence type="ECO:0000256" key="2">
    <source>
        <dbReference type="ARBA" id="ARBA00022679"/>
    </source>
</evidence>